<reference evidence="3" key="1">
    <citation type="submission" date="2016-06" db="EMBL/GenBank/DDBJ databases">
        <title>Parallel loss of symbiosis genes in relatives of nitrogen-fixing non-legume Parasponia.</title>
        <authorList>
            <person name="Van Velzen R."/>
            <person name="Holmer R."/>
            <person name="Bu F."/>
            <person name="Rutten L."/>
            <person name="Van Zeijl A."/>
            <person name="Liu W."/>
            <person name="Santuari L."/>
            <person name="Cao Q."/>
            <person name="Sharma T."/>
            <person name="Shen D."/>
            <person name="Roswanjaya Y."/>
            <person name="Wardhani T."/>
            <person name="Kalhor M.S."/>
            <person name="Jansen J."/>
            <person name="Van den Hoogen J."/>
            <person name="Gungor B."/>
            <person name="Hartog M."/>
            <person name="Hontelez J."/>
            <person name="Verver J."/>
            <person name="Yang W.-C."/>
            <person name="Schijlen E."/>
            <person name="Repin R."/>
            <person name="Schilthuizen M."/>
            <person name="Schranz E."/>
            <person name="Heidstra R."/>
            <person name="Miyata K."/>
            <person name="Fedorova E."/>
            <person name="Kohlen W."/>
            <person name="Bisseling T."/>
            <person name="Smit S."/>
            <person name="Geurts R."/>
        </authorList>
    </citation>
    <scope>NUCLEOTIDE SEQUENCE [LARGE SCALE GENOMIC DNA]</scope>
    <source>
        <strain evidence="3">cv. WU1-14</strain>
    </source>
</reference>
<gene>
    <name evidence="2" type="ORF">PanWU01x14_058510</name>
</gene>
<dbReference type="EMBL" id="JXTB01000034">
    <property type="protein sequence ID" value="PON73347.1"/>
    <property type="molecule type" value="Genomic_DNA"/>
</dbReference>
<keyword evidence="3" id="KW-1185">Reference proteome</keyword>
<protein>
    <submittedName>
        <fullName evidence="2">Uncharacterized protein</fullName>
    </submittedName>
</protein>
<organism evidence="2 3">
    <name type="scientific">Parasponia andersonii</name>
    <name type="common">Sponia andersonii</name>
    <dbReference type="NCBI Taxonomy" id="3476"/>
    <lineage>
        <taxon>Eukaryota</taxon>
        <taxon>Viridiplantae</taxon>
        <taxon>Streptophyta</taxon>
        <taxon>Embryophyta</taxon>
        <taxon>Tracheophyta</taxon>
        <taxon>Spermatophyta</taxon>
        <taxon>Magnoliopsida</taxon>
        <taxon>eudicotyledons</taxon>
        <taxon>Gunneridae</taxon>
        <taxon>Pentapetalae</taxon>
        <taxon>rosids</taxon>
        <taxon>fabids</taxon>
        <taxon>Rosales</taxon>
        <taxon>Cannabaceae</taxon>
        <taxon>Parasponia</taxon>
    </lineage>
</organism>
<dbReference type="AlphaFoldDB" id="A0A2P5DJ75"/>
<feature type="compositionally biased region" description="Basic and acidic residues" evidence="1">
    <location>
        <begin position="1"/>
        <end position="15"/>
    </location>
</feature>
<feature type="compositionally biased region" description="Polar residues" evidence="1">
    <location>
        <begin position="22"/>
        <end position="33"/>
    </location>
</feature>
<proteinExistence type="predicted"/>
<accession>A0A2P5DJ75</accession>
<dbReference type="Proteomes" id="UP000237105">
    <property type="component" value="Unassembled WGS sequence"/>
</dbReference>
<evidence type="ECO:0000313" key="3">
    <source>
        <dbReference type="Proteomes" id="UP000237105"/>
    </source>
</evidence>
<evidence type="ECO:0000256" key="1">
    <source>
        <dbReference type="SAM" id="MobiDB-lite"/>
    </source>
</evidence>
<feature type="region of interest" description="Disordered" evidence="1">
    <location>
        <begin position="1"/>
        <end position="33"/>
    </location>
</feature>
<sequence length="56" mass="6657">MRSTHDGSTRLSDKWPKRKQRTNTSSRRLSDNSTSKIRCFKYCLQSSVLRCYRLCL</sequence>
<name>A0A2P5DJ75_PARAD</name>
<evidence type="ECO:0000313" key="2">
    <source>
        <dbReference type="EMBL" id="PON73347.1"/>
    </source>
</evidence>
<comment type="caution">
    <text evidence="2">The sequence shown here is derived from an EMBL/GenBank/DDBJ whole genome shotgun (WGS) entry which is preliminary data.</text>
</comment>